<dbReference type="Gene3D" id="1.20.144.10">
    <property type="entry name" value="Phosphatidic acid phosphatase type 2/haloperoxidase"/>
    <property type="match status" value="1"/>
</dbReference>
<protein>
    <submittedName>
        <fullName evidence="3">Phosphatase PAP2 family protein</fullName>
    </submittedName>
    <submittedName>
        <fullName evidence="4">Phosphoesterase</fullName>
    </submittedName>
</protein>
<evidence type="ECO:0000259" key="2">
    <source>
        <dbReference type="Pfam" id="PF01569"/>
    </source>
</evidence>
<dbReference type="Proteomes" id="UP000220106">
    <property type="component" value="Unassembled WGS sequence"/>
</dbReference>
<dbReference type="Pfam" id="PF01569">
    <property type="entry name" value="PAP2"/>
    <property type="match status" value="1"/>
</dbReference>
<dbReference type="RefSeq" id="WP_053347510.1">
    <property type="nucleotide sequence ID" value="NZ_CP030926.1"/>
</dbReference>
<keyword evidence="6" id="KW-1185">Reference proteome</keyword>
<sequence>MKNNTLFSFHPLCYLLLLVVTSSIYSIINQSTGHAVDVTTLIDGEIPFIKEFVVPYLLWYPYIYGLMIYYCFVDRKHYFVALGSLISGKLICFIVYCFWQTTVPRPEVVGNDIFANLVRLVYSHDQPVNCLPSIHVLTTFIMMIVVYKRKDQHKWEFASVTAFGTLIILSTLFTKQHAVLDVLAGILLACGVYVSIQYMFQALSAYQINHYAGRQIKKEIKNTDL</sequence>
<dbReference type="SUPFAM" id="SSF48317">
    <property type="entry name" value="Acid phosphatase/Vanadium-dependent haloperoxidase"/>
    <property type="match status" value="1"/>
</dbReference>
<feature type="transmembrane region" description="Helical" evidence="1">
    <location>
        <begin position="154"/>
        <end position="173"/>
    </location>
</feature>
<dbReference type="KEGG" id="pbut:DTO10_06250"/>
<keyword evidence="1" id="KW-1133">Transmembrane helix</keyword>
<gene>
    <name evidence="4" type="ORF">CN689_09115</name>
    <name evidence="3" type="ORF">DTO10_06250</name>
</gene>
<dbReference type="GO" id="GO:0016020">
    <property type="term" value="C:membrane"/>
    <property type="evidence" value="ECO:0007669"/>
    <property type="project" value="UniProtKB-SubCell"/>
</dbReference>
<dbReference type="AlphaFoldDB" id="A0AAX0S2K3"/>
<evidence type="ECO:0000313" key="5">
    <source>
        <dbReference type="Proteomes" id="UP000220106"/>
    </source>
</evidence>
<name>A0AAX0S2K3_9BACI</name>
<feature type="transmembrane region" description="Helical" evidence="1">
    <location>
        <begin position="52"/>
        <end position="72"/>
    </location>
</feature>
<keyword evidence="1" id="KW-0472">Membrane</keyword>
<evidence type="ECO:0000313" key="4">
    <source>
        <dbReference type="EMBL" id="PEJ34292.1"/>
    </source>
</evidence>
<evidence type="ECO:0000256" key="1">
    <source>
        <dbReference type="SAM" id="Phobius"/>
    </source>
</evidence>
<dbReference type="Proteomes" id="UP000260457">
    <property type="component" value="Chromosome"/>
</dbReference>
<dbReference type="InterPro" id="IPR000326">
    <property type="entry name" value="PAP2/HPO"/>
</dbReference>
<dbReference type="GeneID" id="97411481"/>
<reference evidence="3 6" key="2">
    <citation type="submission" date="2018-07" db="EMBL/GenBank/DDBJ databases">
        <title>The molecular basis for the intramolecular migration of carboxyl group in the catabolism of para-hydroxybenzoate via gentisate.</title>
        <authorList>
            <person name="Zhao H."/>
            <person name="Xu Y."/>
            <person name="Lin S."/>
            <person name="Spain J.C."/>
            <person name="Zhou N.-Y."/>
        </authorList>
    </citation>
    <scope>NUCLEOTIDE SEQUENCE [LARGE SCALE GENOMIC DNA]</scope>
    <source>
        <strain evidence="3 6">PHB-7a</strain>
    </source>
</reference>
<dbReference type="EMBL" id="NUEQ01000014">
    <property type="protein sequence ID" value="PEJ34292.1"/>
    <property type="molecule type" value="Genomic_DNA"/>
</dbReference>
<feature type="transmembrane region" description="Helical" evidence="1">
    <location>
        <begin position="79"/>
        <end position="99"/>
    </location>
</feature>
<accession>A0AAX0S2K3</accession>
<feature type="transmembrane region" description="Helical" evidence="1">
    <location>
        <begin position="126"/>
        <end position="147"/>
    </location>
</feature>
<dbReference type="InterPro" id="IPR036938">
    <property type="entry name" value="PAP2/HPO_sf"/>
</dbReference>
<reference evidence="4 5" key="1">
    <citation type="submission" date="2017-09" db="EMBL/GenBank/DDBJ databases">
        <title>Large-scale bioinformatics analysis of Bacillus genomes uncovers conserved roles of natural products in bacterial physiology.</title>
        <authorList>
            <consortium name="Agbiome Team Llc"/>
            <person name="Bleich R.M."/>
            <person name="Kirk G.J."/>
            <person name="Santa Maria K.C."/>
            <person name="Allen S.E."/>
            <person name="Farag S."/>
            <person name="Shank E.A."/>
            <person name="Bowers A."/>
        </authorList>
    </citation>
    <scope>NUCLEOTIDE SEQUENCE [LARGE SCALE GENOMIC DNA]</scope>
    <source>
        <strain evidence="4 5">AFS003229</strain>
    </source>
</reference>
<keyword evidence="1" id="KW-0812">Transmembrane</keyword>
<organism evidence="4 5">
    <name type="scientific">Peribacillus butanolivorans</name>
    <dbReference type="NCBI Taxonomy" id="421767"/>
    <lineage>
        <taxon>Bacteria</taxon>
        <taxon>Bacillati</taxon>
        <taxon>Bacillota</taxon>
        <taxon>Bacilli</taxon>
        <taxon>Bacillales</taxon>
        <taxon>Bacillaceae</taxon>
        <taxon>Peribacillus</taxon>
    </lineage>
</organism>
<feature type="domain" description="Phosphatidic acid phosphatase type 2/haloperoxidase" evidence="2">
    <location>
        <begin position="81"/>
        <end position="200"/>
    </location>
</feature>
<feature type="transmembrane region" description="Helical" evidence="1">
    <location>
        <begin position="179"/>
        <end position="200"/>
    </location>
</feature>
<evidence type="ECO:0000313" key="3">
    <source>
        <dbReference type="EMBL" id="AXN38070.1"/>
    </source>
</evidence>
<dbReference type="EMBL" id="CP030926">
    <property type="protein sequence ID" value="AXN38070.1"/>
    <property type="molecule type" value="Genomic_DNA"/>
</dbReference>
<feature type="transmembrane region" description="Helical" evidence="1">
    <location>
        <begin position="12"/>
        <end position="32"/>
    </location>
</feature>
<evidence type="ECO:0000313" key="6">
    <source>
        <dbReference type="Proteomes" id="UP000260457"/>
    </source>
</evidence>
<proteinExistence type="predicted"/>